<reference evidence="4" key="1">
    <citation type="submission" date="2021-02" db="EMBL/GenBank/DDBJ databases">
        <authorList>
            <person name="Nowell W R."/>
        </authorList>
    </citation>
    <scope>NUCLEOTIDE SEQUENCE</scope>
</reference>
<dbReference type="EMBL" id="CAJNOI010000089">
    <property type="protein sequence ID" value="CAF1037738.1"/>
    <property type="molecule type" value="Genomic_DNA"/>
</dbReference>
<dbReference type="EMBL" id="CAJNOM010000234">
    <property type="protein sequence ID" value="CAF1264937.1"/>
    <property type="molecule type" value="Genomic_DNA"/>
</dbReference>
<feature type="transmembrane region" description="Helical" evidence="1">
    <location>
        <begin position="316"/>
        <end position="342"/>
    </location>
</feature>
<keyword evidence="5" id="KW-1185">Reference proteome</keyword>
<comment type="caution">
    <text evidence="4">The sequence shown here is derived from an EMBL/GenBank/DDBJ whole genome shotgun (WGS) entry which is preliminary data.</text>
</comment>
<dbReference type="AlphaFoldDB" id="A0A815B2F2"/>
<dbReference type="Proteomes" id="UP000663877">
    <property type="component" value="Unassembled WGS sequence"/>
</dbReference>
<protein>
    <submittedName>
        <fullName evidence="4">Uncharacterized protein</fullName>
    </submittedName>
</protein>
<proteinExistence type="predicted"/>
<dbReference type="OrthoDB" id="10023324at2759"/>
<gene>
    <name evidence="2" type="ORF">BJG266_LOCUS17840</name>
    <name evidence="3" type="ORF">BJG266_LOCUS17890</name>
    <name evidence="4" type="ORF">QVE165_LOCUS29263</name>
</gene>
<organism evidence="4 5">
    <name type="scientific">Adineta steineri</name>
    <dbReference type="NCBI Taxonomy" id="433720"/>
    <lineage>
        <taxon>Eukaryota</taxon>
        <taxon>Metazoa</taxon>
        <taxon>Spiralia</taxon>
        <taxon>Gnathifera</taxon>
        <taxon>Rotifera</taxon>
        <taxon>Eurotatoria</taxon>
        <taxon>Bdelloidea</taxon>
        <taxon>Adinetida</taxon>
        <taxon>Adinetidae</taxon>
        <taxon>Adineta</taxon>
    </lineage>
</organism>
<accession>A0A815B2F2</accession>
<sequence length="417" mass="47865">MKIIIFSILFTVQAQYIDDELILNESSSITNELNLITQIRNERTTFLETTNQFDINQTDSSTIPSNTISSDTISFSSTNDFDFMTSSEQTNLIIDEQWFNVNQSQRKDSYRSNLIWKSIPNSLWNGAAYTLTSEPRCVRQMCSAILKYNSTLSSNTSGCLSFTLRIRGQPVGQLWIVEDKAQDNTLQKIQLTNKTLRIEHSLRSKIKNLSIETRVLFRNPKLDTLYLSNLNIDWKGSCPKYRPVPTPSSNSIGRRSTLDDDFMTLSSEGSGFMNTLTTNEEFQSSQQDLIYESTTIIFDEEITTKKSFSFTNQKNLGWVLSLITIFCFLIILSAIGHSLWLIRRTHYFSWHLTFDTQIQLLARRSIRSSTRSENKIATISEIAYDILQTDLQKEQNSNTLTTNSSSRSTPISYYTYL</sequence>
<name>A0A815B2F2_9BILA</name>
<evidence type="ECO:0000313" key="3">
    <source>
        <dbReference type="EMBL" id="CAF1037738.1"/>
    </source>
</evidence>
<evidence type="ECO:0000313" key="4">
    <source>
        <dbReference type="EMBL" id="CAF1264937.1"/>
    </source>
</evidence>
<evidence type="ECO:0000313" key="5">
    <source>
        <dbReference type="Proteomes" id="UP000663832"/>
    </source>
</evidence>
<dbReference type="Proteomes" id="UP000663832">
    <property type="component" value="Unassembled WGS sequence"/>
</dbReference>
<evidence type="ECO:0000256" key="1">
    <source>
        <dbReference type="SAM" id="Phobius"/>
    </source>
</evidence>
<keyword evidence="1" id="KW-0472">Membrane</keyword>
<keyword evidence="1" id="KW-0812">Transmembrane</keyword>
<dbReference type="EMBL" id="CAJNOI010000089">
    <property type="protein sequence ID" value="CAF1036823.1"/>
    <property type="molecule type" value="Genomic_DNA"/>
</dbReference>
<keyword evidence="1" id="KW-1133">Transmembrane helix</keyword>
<evidence type="ECO:0000313" key="2">
    <source>
        <dbReference type="EMBL" id="CAF1036823.1"/>
    </source>
</evidence>